<feature type="region of interest" description="Disordered" evidence="12">
    <location>
        <begin position="80"/>
        <end position="102"/>
    </location>
</feature>
<evidence type="ECO:0000256" key="5">
    <source>
        <dbReference type="ARBA" id="ARBA00022490"/>
    </source>
</evidence>
<keyword evidence="7" id="KW-0808">Transferase</keyword>
<dbReference type="Pfam" id="PF01135">
    <property type="entry name" value="PCMT"/>
    <property type="match status" value="1"/>
</dbReference>
<dbReference type="GO" id="GO:0008168">
    <property type="term" value="F:methyltransferase activity"/>
    <property type="evidence" value="ECO:0007669"/>
    <property type="project" value="UniProtKB-KW"/>
</dbReference>
<dbReference type="InterPro" id="IPR029063">
    <property type="entry name" value="SAM-dependent_MTases_sf"/>
</dbReference>
<evidence type="ECO:0000256" key="6">
    <source>
        <dbReference type="ARBA" id="ARBA00022603"/>
    </source>
</evidence>
<keyword evidence="8" id="KW-0949">S-adenosyl-L-methionine</keyword>
<protein>
    <recommendedName>
        <fullName evidence="4">Protein-L-isoaspartate O-methyltransferase</fullName>
        <ecNumber evidence="3">2.1.1.77</ecNumber>
    </recommendedName>
    <alternativeName>
        <fullName evidence="11">L-isoaspartyl protein carboxyl methyltransferase</fullName>
    </alternativeName>
    <alternativeName>
        <fullName evidence="9">Protein L-isoaspartyl methyltransferase</fullName>
    </alternativeName>
    <alternativeName>
        <fullName evidence="10">Protein-beta-aspartate methyltransferase</fullName>
    </alternativeName>
</protein>
<evidence type="ECO:0000256" key="9">
    <source>
        <dbReference type="ARBA" id="ARBA00030757"/>
    </source>
</evidence>
<evidence type="ECO:0000256" key="3">
    <source>
        <dbReference type="ARBA" id="ARBA00011890"/>
    </source>
</evidence>
<keyword evidence="5" id="KW-0963">Cytoplasm</keyword>
<accession>A0ABP5H012</accession>
<organism evidence="13 14">
    <name type="scientific">Streptomyces albiaxialis</name>
    <dbReference type="NCBI Taxonomy" id="329523"/>
    <lineage>
        <taxon>Bacteria</taxon>
        <taxon>Bacillati</taxon>
        <taxon>Actinomycetota</taxon>
        <taxon>Actinomycetes</taxon>
        <taxon>Kitasatosporales</taxon>
        <taxon>Streptomycetaceae</taxon>
        <taxon>Streptomyces</taxon>
    </lineage>
</organism>
<evidence type="ECO:0000256" key="10">
    <source>
        <dbReference type="ARBA" id="ARBA00031323"/>
    </source>
</evidence>
<dbReference type="PANTHER" id="PTHR11579">
    <property type="entry name" value="PROTEIN-L-ISOASPARTATE O-METHYLTRANSFERASE"/>
    <property type="match status" value="1"/>
</dbReference>
<reference evidence="14" key="1">
    <citation type="journal article" date="2019" name="Int. J. Syst. Evol. Microbiol.">
        <title>The Global Catalogue of Microorganisms (GCM) 10K type strain sequencing project: providing services to taxonomists for standard genome sequencing and annotation.</title>
        <authorList>
            <consortium name="The Broad Institute Genomics Platform"/>
            <consortium name="The Broad Institute Genome Sequencing Center for Infectious Disease"/>
            <person name="Wu L."/>
            <person name="Ma J."/>
        </authorList>
    </citation>
    <scope>NUCLEOTIDE SEQUENCE [LARGE SCALE GENOMIC DNA]</scope>
    <source>
        <strain evidence="14">JCM 15478</strain>
    </source>
</reference>
<sequence length="386" mass="41148">MSVPPGGGDRLGWEALVRDLCDSGVLADGWAAAFVAVPRAGFLPDLVWPFHPETGTYSVADRADAPDVWRRWAEADVPLVTQWDDGGHPDGEPGRVPTSSASMPSVVARMLEQLDVRPGMRVLEIGTGTGWSTALLSHRFGSDAVTSIEVDEAVAARARTALRRAGLAPDTRTADGLKGCPDGAPYDRIIATCGLREIPAAWLEQARPGGVVLAPWGTAYGNQDALVRLVVGDDGTSASGRFTGPAQFMKARSQRLCPPSHAAYVPRFPGDATRTSTGLTAADLGDGDPYGAAGFAIGLRVPACTHTVHRQADGTTAFWFYGLTDRSWAVAAFPGGDVHQSGPRRLWDEVESAWRWWDGAGRPTYERLGLTVASDGTQQVRSYEVL</sequence>
<dbReference type="Proteomes" id="UP001500016">
    <property type="component" value="Unassembled WGS sequence"/>
</dbReference>
<evidence type="ECO:0000256" key="2">
    <source>
        <dbReference type="ARBA" id="ARBA00005369"/>
    </source>
</evidence>
<comment type="similarity">
    <text evidence="2">Belongs to the methyltransferase superfamily. L-isoaspartyl/D-aspartyl protein methyltransferase family.</text>
</comment>
<dbReference type="EC" id="2.1.1.77" evidence="3"/>
<dbReference type="GO" id="GO:0032259">
    <property type="term" value="P:methylation"/>
    <property type="evidence" value="ECO:0007669"/>
    <property type="project" value="UniProtKB-KW"/>
</dbReference>
<comment type="caution">
    <text evidence="13">The sequence shown here is derived from an EMBL/GenBank/DDBJ whole genome shotgun (WGS) entry which is preliminary data.</text>
</comment>
<keyword evidence="14" id="KW-1185">Reference proteome</keyword>
<evidence type="ECO:0000313" key="14">
    <source>
        <dbReference type="Proteomes" id="UP001500016"/>
    </source>
</evidence>
<evidence type="ECO:0000256" key="8">
    <source>
        <dbReference type="ARBA" id="ARBA00022691"/>
    </source>
</evidence>
<dbReference type="EMBL" id="BAAAPE010000001">
    <property type="protein sequence ID" value="GAA2061650.1"/>
    <property type="molecule type" value="Genomic_DNA"/>
</dbReference>
<keyword evidence="6 13" id="KW-0489">Methyltransferase</keyword>
<comment type="subcellular location">
    <subcellularLocation>
        <location evidence="1">Cytoplasm</location>
    </subcellularLocation>
</comment>
<dbReference type="InterPro" id="IPR000682">
    <property type="entry name" value="PCMT"/>
</dbReference>
<evidence type="ECO:0000256" key="11">
    <source>
        <dbReference type="ARBA" id="ARBA00031350"/>
    </source>
</evidence>
<dbReference type="RefSeq" id="WP_344523264.1">
    <property type="nucleotide sequence ID" value="NZ_BAAAPE010000001.1"/>
</dbReference>
<dbReference type="Gene3D" id="3.40.50.150">
    <property type="entry name" value="Vaccinia Virus protein VP39"/>
    <property type="match status" value="1"/>
</dbReference>
<gene>
    <name evidence="13" type="ORF">GCM10009801_04130</name>
</gene>
<evidence type="ECO:0000256" key="1">
    <source>
        <dbReference type="ARBA" id="ARBA00004496"/>
    </source>
</evidence>
<proteinExistence type="inferred from homology"/>
<evidence type="ECO:0000313" key="13">
    <source>
        <dbReference type="EMBL" id="GAA2061650.1"/>
    </source>
</evidence>
<evidence type="ECO:0000256" key="12">
    <source>
        <dbReference type="SAM" id="MobiDB-lite"/>
    </source>
</evidence>
<evidence type="ECO:0000256" key="7">
    <source>
        <dbReference type="ARBA" id="ARBA00022679"/>
    </source>
</evidence>
<dbReference type="CDD" id="cd02440">
    <property type="entry name" value="AdoMet_MTases"/>
    <property type="match status" value="1"/>
</dbReference>
<evidence type="ECO:0000256" key="4">
    <source>
        <dbReference type="ARBA" id="ARBA00013346"/>
    </source>
</evidence>
<dbReference type="PANTHER" id="PTHR11579:SF0">
    <property type="entry name" value="PROTEIN-L-ISOASPARTATE(D-ASPARTATE) O-METHYLTRANSFERASE"/>
    <property type="match status" value="1"/>
</dbReference>
<dbReference type="SUPFAM" id="SSF53335">
    <property type="entry name" value="S-adenosyl-L-methionine-dependent methyltransferases"/>
    <property type="match status" value="1"/>
</dbReference>
<name>A0ABP5H012_9ACTN</name>